<evidence type="ECO:0000313" key="3">
    <source>
        <dbReference type="Proteomes" id="UP001597560"/>
    </source>
</evidence>
<keyword evidence="1" id="KW-0812">Transmembrane</keyword>
<keyword evidence="3" id="KW-1185">Reference proteome</keyword>
<dbReference type="EMBL" id="JBHUPA010000006">
    <property type="protein sequence ID" value="MFD2962193.1"/>
    <property type="molecule type" value="Genomic_DNA"/>
</dbReference>
<accession>A0ABW6B152</accession>
<keyword evidence="1" id="KW-0472">Membrane</keyword>
<evidence type="ECO:0000313" key="2">
    <source>
        <dbReference type="EMBL" id="MFD2962193.1"/>
    </source>
</evidence>
<gene>
    <name evidence="2" type="ORF">ACFS6J_10380</name>
</gene>
<comment type="caution">
    <text evidence="2">The sequence shown here is derived from an EMBL/GenBank/DDBJ whole genome shotgun (WGS) entry which is preliminary data.</text>
</comment>
<dbReference type="Proteomes" id="UP001597560">
    <property type="component" value="Unassembled WGS sequence"/>
</dbReference>
<evidence type="ECO:0000256" key="1">
    <source>
        <dbReference type="SAM" id="Phobius"/>
    </source>
</evidence>
<name>A0ABW6B152_9SPHI</name>
<dbReference type="RefSeq" id="WP_377610417.1">
    <property type="nucleotide sequence ID" value="NZ_JAHVDN010000002.1"/>
</dbReference>
<sequence>MEDKIIHLSARYQILISMHSRAFLFHSIIRASLAILLLIVISFTFFSCEKDNYNPENYWPQVGHRIDMVERYWGPPDDRDSYYNGDVFIVSYYYYNEGIFIEFFQDRVDFIGDL</sequence>
<feature type="transmembrane region" description="Helical" evidence="1">
    <location>
        <begin position="21"/>
        <end position="46"/>
    </location>
</feature>
<protein>
    <submittedName>
        <fullName evidence="2">Uncharacterized protein</fullName>
    </submittedName>
</protein>
<organism evidence="2 3">
    <name type="scientific">Olivibacter jilunii</name>
    <dbReference type="NCBI Taxonomy" id="985016"/>
    <lineage>
        <taxon>Bacteria</taxon>
        <taxon>Pseudomonadati</taxon>
        <taxon>Bacteroidota</taxon>
        <taxon>Sphingobacteriia</taxon>
        <taxon>Sphingobacteriales</taxon>
        <taxon>Sphingobacteriaceae</taxon>
        <taxon>Olivibacter</taxon>
    </lineage>
</organism>
<reference evidence="3" key="1">
    <citation type="journal article" date="2019" name="Int. J. Syst. Evol. Microbiol.">
        <title>The Global Catalogue of Microorganisms (GCM) 10K type strain sequencing project: providing services to taxonomists for standard genome sequencing and annotation.</title>
        <authorList>
            <consortium name="The Broad Institute Genomics Platform"/>
            <consortium name="The Broad Institute Genome Sequencing Center for Infectious Disease"/>
            <person name="Wu L."/>
            <person name="Ma J."/>
        </authorList>
    </citation>
    <scope>NUCLEOTIDE SEQUENCE [LARGE SCALE GENOMIC DNA]</scope>
    <source>
        <strain evidence="3">KCTC 23098</strain>
    </source>
</reference>
<proteinExistence type="predicted"/>
<keyword evidence="1" id="KW-1133">Transmembrane helix</keyword>